<keyword evidence="3" id="KW-1185">Reference proteome</keyword>
<dbReference type="RefSeq" id="WP_342076548.1">
    <property type="nucleotide sequence ID" value="NZ_CP151767.2"/>
</dbReference>
<evidence type="ECO:0000313" key="3">
    <source>
        <dbReference type="Proteomes" id="UP001470809"/>
    </source>
</evidence>
<protein>
    <submittedName>
        <fullName evidence="2">Uncharacterized protein</fullName>
    </submittedName>
</protein>
<evidence type="ECO:0000256" key="1">
    <source>
        <dbReference type="SAM" id="SignalP"/>
    </source>
</evidence>
<feature type="signal peptide" evidence="1">
    <location>
        <begin position="1"/>
        <end position="25"/>
    </location>
</feature>
<organism evidence="2 3">
    <name type="scientific">Yoonia rhodophyticola</name>
    <dbReference type="NCBI Taxonomy" id="3137370"/>
    <lineage>
        <taxon>Bacteria</taxon>
        <taxon>Pseudomonadati</taxon>
        <taxon>Pseudomonadota</taxon>
        <taxon>Alphaproteobacteria</taxon>
        <taxon>Rhodobacterales</taxon>
        <taxon>Paracoccaceae</taxon>
        <taxon>Yoonia</taxon>
    </lineage>
</organism>
<dbReference type="KEGG" id="yrh:AABB31_20160"/>
<reference evidence="2 3" key="2">
    <citation type="submission" date="2024-08" db="EMBL/GenBank/DDBJ databases">
        <title>Phylogenomic analyses of a clade within the roseobacter group suggest taxonomic reassignments of species of the genera Aestuariivita, Citreicella, Loktanella, Nautella, Pelagibaca, Ruegeria, Thalassobius, Thiobacimonas and Tropicibacter, and the proposal o.</title>
        <authorList>
            <person name="Jeon C.O."/>
        </authorList>
    </citation>
    <scope>NUCLEOTIDE SEQUENCE [LARGE SCALE GENOMIC DNA]</scope>
    <source>
        <strain evidence="2 3">SS1-5</strain>
    </source>
</reference>
<feature type="chain" id="PRO_5042841780" evidence="1">
    <location>
        <begin position="26"/>
        <end position="354"/>
    </location>
</feature>
<evidence type="ECO:0000313" key="2">
    <source>
        <dbReference type="EMBL" id="WZU67237.1"/>
    </source>
</evidence>
<accession>A0AAN0MD10</accession>
<sequence length="354" mass="39191">MIKTKLSFLIALPVWALTFISPAHAQIFEMNQEPVNAAEVDMSLEDIQNDMDPIRMIDAYLIDKTAPRNERGGWGQRTDNTYAPGAQIDAVVFLANVGKHNPGQTNNQHDLELYINIRDRSGNLLDQLRPVHTYRNTIAGAPDQDYFRQRFTVSVRLTQPGAYRVGFVFIDQTRAADQQIPLEVPLEVVVADAQATPSDPTPEGVIYQADMPPMTLLTGMFLDLDASARAGIPVAREADSFAPGERIAIYTKFRNVGRLNPGAVAGIMKLVADIQIFDEDGTLVVDQPAVGPAEAAVTYPYEGPIPDAYFDSFKLTLFTLSDPGEYRIVLTFTDQSRPETETQPVEVTFTTRIN</sequence>
<dbReference type="EMBL" id="CP151767">
    <property type="protein sequence ID" value="WZU67237.1"/>
    <property type="molecule type" value="Genomic_DNA"/>
</dbReference>
<keyword evidence="1" id="KW-0732">Signal</keyword>
<gene>
    <name evidence="2" type="ORF">AABB31_20160</name>
</gene>
<dbReference type="Proteomes" id="UP001470809">
    <property type="component" value="Chromosome"/>
</dbReference>
<reference evidence="3" key="1">
    <citation type="submission" date="2024-04" db="EMBL/GenBank/DDBJ databases">
        <title>Phylogenomic analyses of a clade within the roseobacter group suggest taxonomic reassignments of species of the genera Aestuariivita, Citreicella, Loktanella, Nautella, Pelagibaca, Ruegeria, Thalassobius, Thiobacimonas and Tropicibacter, and the proposal o.</title>
        <authorList>
            <person name="Jeon C.O."/>
        </authorList>
    </citation>
    <scope>NUCLEOTIDE SEQUENCE [LARGE SCALE GENOMIC DNA]</scope>
    <source>
        <strain evidence="3">SS1-5</strain>
    </source>
</reference>
<proteinExistence type="predicted"/>
<dbReference type="AlphaFoldDB" id="A0AAN0MD10"/>
<name>A0AAN0MD10_9RHOB</name>